<accession>A0AAV1T0N9</accession>
<dbReference type="Proteomes" id="UP001162060">
    <property type="component" value="Unassembled WGS sequence"/>
</dbReference>
<evidence type="ECO:0000313" key="3">
    <source>
        <dbReference type="EMBL" id="CAK7941426.1"/>
    </source>
</evidence>
<gene>
    <name evidence="3" type="ORF">PM001_LOCUS26576</name>
    <name evidence="2" type="ORF">PM001_LOCUS372</name>
</gene>
<evidence type="ECO:0000313" key="2">
    <source>
        <dbReference type="EMBL" id="CAK7892292.1"/>
    </source>
</evidence>
<comment type="caution">
    <text evidence="2">The sequence shown here is derived from an EMBL/GenBank/DDBJ whole genome shotgun (WGS) entry which is preliminary data.</text>
</comment>
<evidence type="ECO:0000256" key="1">
    <source>
        <dbReference type="SAM" id="MobiDB-lite"/>
    </source>
</evidence>
<feature type="region of interest" description="Disordered" evidence="1">
    <location>
        <begin position="1"/>
        <end position="26"/>
    </location>
</feature>
<reference evidence="2" key="1">
    <citation type="submission" date="2024-01" db="EMBL/GenBank/DDBJ databases">
        <authorList>
            <person name="Webb A."/>
        </authorList>
    </citation>
    <scope>NUCLEOTIDE SEQUENCE</scope>
    <source>
        <strain evidence="2">Pm1</strain>
    </source>
</reference>
<dbReference type="AlphaFoldDB" id="A0AAV1T0N9"/>
<name>A0AAV1T0N9_9STRA</name>
<dbReference type="EMBL" id="CAKLBY020000003">
    <property type="protein sequence ID" value="CAK7892292.1"/>
    <property type="molecule type" value="Genomic_DNA"/>
</dbReference>
<feature type="compositionally biased region" description="Low complexity" evidence="1">
    <location>
        <begin position="11"/>
        <end position="24"/>
    </location>
</feature>
<proteinExistence type="predicted"/>
<evidence type="ECO:0000313" key="4">
    <source>
        <dbReference type="Proteomes" id="UP001162060"/>
    </source>
</evidence>
<dbReference type="EMBL" id="CAKLBY020000264">
    <property type="protein sequence ID" value="CAK7941426.1"/>
    <property type="molecule type" value="Genomic_DNA"/>
</dbReference>
<sequence length="164" mass="18560">MDACLQRSKTSEGSTPTTPTSSEEMASFMPRRVAYWDSKRGKCINCEHVFLKILSQHSGFCSVDCKSNMIYPENVNRTIRAMNDAVVGRQLVREQAITEELTAQQKLRQIEVNQQLKQQPNLAFPKTDADASHNLLHTQSFANFDLGPRLLEGNTAKWSFSAMY</sequence>
<protein>
    <submittedName>
        <fullName evidence="2">Uncharacterized protein</fullName>
    </submittedName>
</protein>
<organism evidence="2 4">
    <name type="scientific">Peronospora matthiolae</name>
    <dbReference type="NCBI Taxonomy" id="2874970"/>
    <lineage>
        <taxon>Eukaryota</taxon>
        <taxon>Sar</taxon>
        <taxon>Stramenopiles</taxon>
        <taxon>Oomycota</taxon>
        <taxon>Peronosporomycetes</taxon>
        <taxon>Peronosporales</taxon>
        <taxon>Peronosporaceae</taxon>
        <taxon>Peronospora</taxon>
    </lineage>
</organism>